<dbReference type="GeneID" id="17304422"/>
<accession>L1JIE0</accession>
<proteinExistence type="predicted"/>
<evidence type="ECO:0000259" key="2">
    <source>
        <dbReference type="Pfam" id="PF00487"/>
    </source>
</evidence>
<sequence>MIEGIKTLLIDERDLPMALAFFNIIVTTLPAAAAVFYLQSHVFGLLYVVTNLITYQERFILGLHYSSHRAIFKYSALNLIPPYLLSPFFGIPSGIYYLHHCVMHHVENNVFPYDVSSTEPFQRDNFGHLIFYWLRFLIAIWFELPYYALRRQRYGLAFHCVSCIGFFMVTTSALYKMSPVGTMWVFWIYTFVTSFLLMLGNWSQHIFVSPRNPNSNYLLAYNVINVSSNQRCFNDGYHVEHHLHSRKHWSELPTSFMRSLDKYAKEGGLVFEGIDNMAVGYLTFSGQLDKLAEHYVQLGPVEWTKEEIVAELKSRLVPIHRKPKTS</sequence>
<feature type="domain" description="Fatty acid desaturase" evidence="2">
    <location>
        <begin position="58"/>
        <end position="265"/>
    </location>
</feature>
<keyword evidence="1" id="KW-0812">Transmembrane</keyword>
<evidence type="ECO:0000313" key="5">
    <source>
        <dbReference type="Proteomes" id="UP000011087"/>
    </source>
</evidence>
<keyword evidence="1" id="KW-0472">Membrane</keyword>
<dbReference type="PANTHER" id="PTHR36459">
    <property type="entry name" value="ORF"/>
    <property type="match status" value="1"/>
</dbReference>
<dbReference type="EnsemblProtists" id="EKX47855">
    <property type="protein sequence ID" value="EKX47855"/>
    <property type="gene ID" value="GUITHDRAFT_69166"/>
</dbReference>
<evidence type="ECO:0000313" key="3">
    <source>
        <dbReference type="EMBL" id="EKX47855.1"/>
    </source>
</evidence>
<dbReference type="GO" id="GO:0006629">
    <property type="term" value="P:lipid metabolic process"/>
    <property type="evidence" value="ECO:0007669"/>
    <property type="project" value="InterPro"/>
</dbReference>
<dbReference type="PANTHER" id="PTHR36459:SF1">
    <property type="entry name" value="FATTY ACID DESATURASE DOMAIN-CONTAINING PROTEIN-RELATED"/>
    <property type="match status" value="1"/>
</dbReference>
<keyword evidence="5" id="KW-1185">Reference proteome</keyword>
<feature type="transmembrane region" description="Helical" evidence="1">
    <location>
        <begin position="181"/>
        <end position="202"/>
    </location>
</feature>
<dbReference type="AlphaFoldDB" id="L1JIE0"/>
<name>L1JIE0_GUITC</name>
<evidence type="ECO:0000256" key="1">
    <source>
        <dbReference type="SAM" id="Phobius"/>
    </source>
</evidence>
<keyword evidence="1" id="KW-1133">Transmembrane helix</keyword>
<feature type="transmembrane region" description="Helical" evidence="1">
    <location>
        <begin position="156"/>
        <end position="175"/>
    </location>
</feature>
<dbReference type="eggNOG" id="ENOG502RXW6">
    <property type="taxonomic scope" value="Eukaryota"/>
</dbReference>
<dbReference type="Pfam" id="PF00487">
    <property type="entry name" value="FA_desaturase"/>
    <property type="match status" value="1"/>
</dbReference>
<dbReference type="OrthoDB" id="1470350at2759"/>
<dbReference type="STRING" id="905079.L1JIE0"/>
<dbReference type="EMBL" id="JH992988">
    <property type="protein sequence ID" value="EKX47855.1"/>
    <property type="molecule type" value="Genomic_DNA"/>
</dbReference>
<reference evidence="5" key="2">
    <citation type="submission" date="2012-11" db="EMBL/GenBank/DDBJ databases">
        <authorList>
            <person name="Kuo A."/>
            <person name="Curtis B.A."/>
            <person name="Tanifuji G."/>
            <person name="Burki F."/>
            <person name="Gruber A."/>
            <person name="Irimia M."/>
            <person name="Maruyama S."/>
            <person name="Arias M.C."/>
            <person name="Ball S.G."/>
            <person name="Gile G.H."/>
            <person name="Hirakawa Y."/>
            <person name="Hopkins J.F."/>
            <person name="Rensing S.A."/>
            <person name="Schmutz J."/>
            <person name="Symeonidi A."/>
            <person name="Elias M."/>
            <person name="Eveleigh R.J."/>
            <person name="Herman E.K."/>
            <person name="Klute M.J."/>
            <person name="Nakayama T."/>
            <person name="Obornik M."/>
            <person name="Reyes-Prieto A."/>
            <person name="Armbrust E.V."/>
            <person name="Aves S.J."/>
            <person name="Beiko R.G."/>
            <person name="Coutinho P."/>
            <person name="Dacks J.B."/>
            <person name="Durnford D.G."/>
            <person name="Fast N.M."/>
            <person name="Green B.R."/>
            <person name="Grisdale C."/>
            <person name="Hempe F."/>
            <person name="Henrissat B."/>
            <person name="Hoppner M.P."/>
            <person name="Ishida K.-I."/>
            <person name="Kim E."/>
            <person name="Koreny L."/>
            <person name="Kroth P.G."/>
            <person name="Liu Y."/>
            <person name="Malik S.-B."/>
            <person name="Maier U.G."/>
            <person name="McRose D."/>
            <person name="Mock T."/>
            <person name="Neilson J.A."/>
            <person name="Onodera N.T."/>
            <person name="Poole A.M."/>
            <person name="Pritham E.J."/>
            <person name="Richards T.A."/>
            <person name="Rocap G."/>
            <person name="Roy S.W."/>
            <person name="Sarai C."/>
            <person name="Schaack S."/>
            <person name="Shirato S."/>
            <person name="Slamovits C.H."/>
            <person name="Spencer D.F."/>
            <person name="Suzuki S."/>
            <person name="Worden A.Z."/>
            <person name="Zauner S."/>
            <person name="Barry K."/>
            <person name="Bell C."/>
            <person name="Bharti A.K."/>
            <person name="Crow J.A."/>
            <person name="Grimwood J."/>
            <person name="Kramer R."/>
            <person name="Lindquist E."/>
            <person name="Lucas S."/>
            <person name="Salamov A."/>
            <person name="McFadden G.I."/>
            <person name="Lane C.E."/>
            <person name="Keeling P.J."/>
            <person name="Gray M.W."/>
            <person name="Grigoriev I.V."/>
            <person name="Archibald J.M."/>
        </authorList>
    </citation>
    <scope>NUCLEOTIDE SEQUENCE</scope>
    <source>
        <strain evidence="5">CCMP2712</strain>
    </source>
</reference>
<dbReference type="RefSeq" id="XP_005834835.1">
    <property type="nucleotide sequence ID" value="XM_005834778.1"/>
</dbReference>
<feature type="transmembrane region" description="Helical" evidence="1">
    <location>
        <begin position="20"/>
        <end position="38"/>
    </location>
</feature>
<dbReference type="InterPro" id="IPR005804">
    <property type="entry name" value="FA_desaturase_dom"/>
</dbReference>
<dbReference type="HOGENOM" id="CLU_033263_1_0_1"/>
<dbReference type="OMA" id="LTHILWN"/>
<gene>
    <name evidence="3" type="ORF">GUITHDRAFT_69166</name>
</gene>
<organism evidence="3">
    <name type="scientific">Guillardia theta (strain CCMP2712)</name>
    <name type="common">Cryptophyte</name>
    <dbReference type="NCBI Taxonomy" id="905079"/>
    <lineage>
        <taxon>Eukaryota</taxon>
        <taxon>Cryptophyceae</taxon>
        <taxon>Pyrenomonadales</taxon>
        <taxon>Geminigeraceae</taxon>
        <taxon>Guillardia</taxon>
    </lineage>
</organism>
<dbReference type="Proteomes" id="UP000011087">
    <property type="component" value="Unassembled WGS sequence"/>
</dbReference>
<feature type="transmembrane region" description="Helical" evidence="1">
    <location>
        <begin position="77"/>
        <end position="98"/>
    </location>
</feature>
<evidence type="ECO:0000313" key="4">
    <source>
        <dbReference type="EnsemblProtists" id="EKX47855"/>
    </source>
</evidence>
<reference evidence="4" key="3">
    <citation type="submission" date="2016-03" db="UniProtKB">
        <authorList>
            <consortium name="EnsemblProtists"/>
        </authorList>
    </citation>
    <scope>IDENTIFICATION</scope>
</reference>
<dbReference type="KEGG" id="gtt:GUITHDRAFT_69166"/>
<feature type="transmembrane region" description="Helical" evidence="1">
    <location>
        <begin position="130"/>
        <end position="149"/>
    </location>
</feature>
<reference evidence="3 5" key="1">
    <citation type="journal article" date="2012" name="Nature">
        <title>Algal genomes reveal evolutionary mosaicism and the fate of nucleomorphs.</title>
        <authorList>
            <consortium name="DOE Joint Genome Institute"/>
            <person name="Curtis B.A."/>
            <person name="Tanifuji G."/>
            <person name="Burki F."/>
            <person name="Gruber A."/>
            <person name="Irimia M."/>
            <person name="Maruyama S."/>
            <person name="Arias M.C."/>
            <person name="Ball S.G."/>
            <person name="Gile G.H."/>
            <person name="Hirakawa Y."/>
            <person name="Hopkins J.F."/>
            <person name="Kuo A."/>
            <person name="Rensing S.A."/>
            <person name="Schmutz J."/>
            <person name="Symeonidi A."/>
            <person name="Elias M."/>
            <person name="Eveleigh R.J."/>
            <person name="Herman E.K."/>
            <person name="Klute M.J."/>
            <person name="Nakayama T."/>
            <person name="Obornik M."/>
            <person name="Reyes-Prieto A."/>
            <person name="Armbrust E.V."/>
            <person name="Aves S.J."/>
            <person name="Beiko R.G."/>
            <person name="Coutinho P."/>
            <person name="Dacks J.B."/>
            <person name="Durnford D.G."/>
            <person name="Fast N.M."/>
            <person name="Green B.R."/>
            <person name="Grisdale C.J."/>
            <person name="Hempel F."/>
            <person name="Henrissat B."/>
            <person name="Hoppner M.P."/>
            <person name="Ishida K."/>
            <person name="Kim E."/>
            <person name="Koreny L."/>
            <person name="Kroth P.G."/>
            <person name="Liu Y."/>
            <person name="Malik S.B."/>
            <person name="Maier U.G."/>
            <person name="McRose D."/>
            <person name="Mock T."/>
            <person name="Neilson J.A."/>
            <person name="Onodera N.T."/>
            <person name="Poole A.M."/>
            <person name="Pritham E.J."/>
            <person name="Richards T.A."/>
            <person name="Rocap G."/>
            <person name="Roy S.W."/>
            <person name="Sarai C."/>
            <person name="Schaack S."/>
            <person name="Shirato S."/>
            <person name="Slamovits C.H."/>
            <person name="Spencer D.F."/>
            <person name="Suzuki S."/>
            <person name="Worden A.Z."/>
            <person name="Zauner S."/>
            <person name="Barry K."/>
            <person name="Bell C."/>
            <person name="Bharti A.K."/>
            <person name="Crow J.A."/>
            <person name="Grimwood J."/>
            <person name="Kramer R."/>
            <person name="Lindquist E."/>
            <person name="Lucas S."/>
            <person name="Salamov A."/>
            <person name="McFadden G.I."/>
            <person name="Lane C.E."/>
            <person name="Keeling P.J."/>
            <person name="Gray M.W."/>
            <person name="Grigoriev I.V."/>
            <person name="Archibald J.M."/>
        </authorList>
    </citation>
    <scope>NUCLEOTIDE SEQUENCE</scope>
    <source>
        <strain evidence="3 5">CCMP2712</strain>
    </source>
</reference>
<dbReference type="PaxDb" id="55529-EKX47855"/>
<protein>
    <recommendedName>
        <fullName evidence="2">Fatty acid desaturase domain-containing protein</fullName>
    </recommendedName>
</protein>